<proteinExistence type="predicted"/>
<dbReference type="Gene3D" id="3.40.50.720">
    <property type="entry name" value="NAD(P)-binding Rossmann-like Domain"/>
    <property type="match status" value="1"/>
</dbReference>
<feature type="domain" description="NAD-dependent epimerase/dehydratase" evidence="2">
    <location>
        <begin position="13"/>
        <end position="215"/>
    </location>
</feature>
<protein>
    <submittedName>
        <fullName evidence="3">NAD(P)-dependent oxidoreductase</fullName>
    </submittedName>
</protein>
<dbReference type="SUPFAM" id="SSF51735">
    <property type="entry name" value="NAD(P)-binding Rossmann-fold domains"/>
    <property type="match status" value="1"/>
</dbReference>
<dbReference type="EMBL" id="BKCL01000002">
    <property type="protein sequence ID" value="GEQ97009.1"/>
    <property type="molecule type" value="Genomic_DNA"/>
</dbReference>
<dbReference type="Proteomes" id="UP000322084">
    <property type="component" value="Unassembled WGS sequence"/>
</dbReference>
<name>A0A5A7MQ68_9PROT</name>
<dbReference type="InterPro" id="IPR001509">
    <property type="entry name" value="Epimerase_deHydtase"/>
</dbReference>
<accession>A0A5A7MQ68</accession>
<dbReference type="InterPro" id="IPR036291">
    <property type="entry name" value="NAD(P)-bd_dom_sf"/>
</dbReference>
<evidence type="ECO:0000313" key="4">
    <source>
        <dbReference type="Proteomes" id="UP000322084"/>
    </source>
</evidence>
<comment type="caution">
    <text evidence="3">The sequence shown here is derived from an EMBL/GenBank/DDBJ whole genome shotgun (WGS) entry which is preliminary data.</text>
</comment>
<gene>
    <name evidence="3" type="ORF">JCM17844_06460</name>
</gene>
<sequence length="291" mass="31463">MAEERLFCFGLGYSARFLARHLQAQGWQVAGTVRSEPDRRALEAAGIAAFLFDGQAPMDAAGRAVLADSSYILSSVPPDDEGDPVERYHRADLAALGDCRWVGYLSTSGVYGDHGGGWVDETTPPAPISRRAVRRLMAETAWRSLGDRAGLPVHIFRLAGIYGPGRSPIDAVQAGQARRIAKPGQVFSRIHVADIARALMASMARPRKGGIYNLCDDCPASSSEVIAYAASLLGQDPPPEVPLDEADLSPMARSFYSENKRVRNRLMHVELGVELAFPDYKAGLASLLDKP</sequence>
<dbReference type="CDD" id="cd05266">
    <property type="entry name" value="SDR_a4"/>
    <property type="match status" value="1"/>
</dbReference>
<evidence type="ECO:0000259" key="2">
    <source>
        <dbReference type="Pfam" id="PF01370"/>
    </source>
</evidence>
<reference evidence="3 4" key="1">
    <citation type="submission" date="2019-09" db="EMBL/GenBank/DDBJ databases">
        <title>NBRP : Genome information of microbial organism related human and environment.</title>
        <authorList>
            <person name="Hattori M."/>
            <person name="Oshima K."/>
            <person name="Inaba H."/>
            <person name="Suda W."/>
            <person name="Sakamoto M."/>
            <person name="Iino T."/>
            <person name="Kitahara M."/>
            <person name="Oshida Y."/>
            <person name="Iida T."/>
            <person name="Kudo T."/>
            <person name="Itoh T."/>
            <person name="Ohkuma M."/>
        </authorList>
    </citation>
    <scope>NUCLEOTIDE SEQUENCE [LARGE SCALE GENOMIC DNA]</scope>
    <source>
        <strain evidence="3 4">Hi-2</strain>
    </source>
</reference>
<dbReference type="AlphaFoldDB" id="A0A5A7MQ68"/>
<dbReference type="PANTHER" id="PTHR43574">
    <property type="entry name" value="EPIMERASE-RELATED"/>
    <property type="match status" value="1"/>
</dbReference>
<dbReference type="RefSeq" id="WP_149999604.1">
    <property type="nucleotide sequence ID" value="NZ_BKCL01000002.1"/>
</dbReference>
<keyword evidence="1" id="KW-0520">NAD</keyword>
<evidence type="ECO:0000313" key="3">
    <source>
        <dbReference type="EMBL" id="GEQ97009.1"/>
    </source>
</evidence>
<organism evidence="3 4">
    <name type="scientific">Iodidimonas gelatinilytica</name>
    <dbReference type="NCBI Taxonomy" id="1236966"/>
    <lineage>
        <taxon>Bacteria</taxon>
        <taxon>Pseudomonadati</taxon>
        <taxon>Pseudomonadota</taxon>
        <taxon>Alphaproteobacteria</taxon>
        <taxon>Iodidimonadales</taxon>
        <taxon>Iodidimonadaceae</taxon>
        <taxon>Iodidimonas</taxon>
    </lineage>
</organism>
<evidence type="ECO:0000256" key="1">
    <source>
        <dbReference type="ARBA" id="ARBA00023027"/>
    </source>
</evidence>
<dbReference type="Pfam" id="PF01370">
    <property type="entry name" value="Epimerase"/>
    <property type="match status" value="1"/>
</dbReference>